<dbReference type="Pfam" id="PF00067">
    <property type="entry name" value="p450"/>
    <property type="match status" value="1"/>
</dbReference>
<dbReference type="PANTHER" id="PTHR24280">
    <property type="entry name" value="CYTOCHROME P450 20A1"/>
    <property type="match status" value="1"/>
</dbReference>
<dbReference type="GO" id="GO:0016705">
    <property type="term" value="F:oxidoreductase activity, acting on paired donors, with incorporation or reduction of molecular oxygen"/>
    <property type="evidence" value="ECO:0007669"/>
    <property type="project" value="InterPro"/>
</dbReference>
<dbReference type="GO" id="GO:0004497">
    <property type="term" value="F:monooxygenase activity"/>
    <property type="evidence" value="ECO:0007669"/>
    <property type="project" value="InterPro"/>
</dbReference>
<comment type="similarity">
    <text evidence="1">Belongs to the cytochrome P450 family.</text>
</comment>
<reference evidence="2" key="1">
    <citation type="submission" date="2023-01" db="EMBL/GenBank/DDBJ databases">
        <title>Genome assembly of the deep-sea coral Lophelia pertusa.</title>
        <authorList>
            <person name="Herrera S."/>
            <person name="Cordes E."/>
        </authorList>
    </citation>
    <scope>NUCLEOTIDE SEQUENCE</scope>
    <source>
        <strain evidence="2">USNM1676648</strain>
        <tissue evidence="2">Polyp</tissue>
    </source>
</reference>
<comment type="caution">
    <text evidence="2">The sequence shown here is derived from an EMBL/GenBank/DDBJ whole genome shotgun (WGS) entry which is preliminary data.</text>
</comment>
<protein>
    <submittedName>
        <fullName evidence="2">Uncharacterized protein</fullName>
    </submittedName>
</protein>
<sequence length="163" mass="18906">MMDRSFSHEAVKDYYEHFVEIAKETADKFAKRSPEEHIPLAKSMIAMAVKAISVAGMGRIFMDEKEIDKLTTMYDVCWEEMEARLMEPPPDADSEREKNFQQARAGLHDLIRDMIKRRRQDEDKAEKLFIDSIIDCDFMDEEEICDDVLSFLIGGFHTTGNSE</sequence>
<dbReference type="Gene3D" id="1.10.630.10">
    <property type="entry name" value="Cytochrome P450"/>
    <property type="match status" value="1"/>
</dbReference>
<dbReference type="PANTHER" id="PTHR24280:SF4">
    <property type="entry name" value="CYTOCHROME P450 20A1"/>
    <property type="match status" value="1"/>
</dbReference>
<dbReference type="Proteomes" id="UP001163046">
    <property type="component" value="Unassembled WGS sequence"/>
</dbReference>
<accession>A0A9W9ZYS9</accession>
<dbReference type="OrthoDB" id="1470350at2759"/>
<keyword evidence="3" id="KW-1185">Reference proteome</keyword>
<dbReference type="GO" id="GO:0005506">
    <property type="term" value="F:iron ion binding"/>
    <property type="evidence" value="ECO:0007669"/>
    <property type="project" value="InterPro"/>
</dbReference>
<dbReference type="InterPro" id="IPR052666">
    <property type="entry name" value="CYP450_20A1-like"/>
</dbReference>
<dbReference type="GO" id="GO:0020037">
    <property type="term" value="F:heme binding"/>
    <property type="evidence" value="ECO:0007669"/>
    <property type="project" value="InterPro"/>
</dbReference>
<dbReference type="AlphaFoldDB" id="A0A9W9ZYS9"/>
<proteinExistence type="inferred from homology"/>
<name>A0A9W9ZYS9_9CNID</name>
<dbReference type="InterPro" id="IPR001128">
    <property type="entry name" value="Cyt_P450"/>
</dbReference>
<organism evidence="2 3">
    <name type="scientific">Desmophyllum pertusum</name>
    <dbReference type="NCBI Taxonomy" id="174260"/>
    <lineage>
        <taxon>Eukaryota</taxon>
        <taxon>Metazoa</taxon>
        <taxon>Cnidaria</taxon>
        <taxon>Anthozoa</taxon>
        <taxon>Hexacorallia</taxon>
        <taxon>Scleractinia</taxon>
        <taxon>Caryophylliina</taxon>
        <taxon>Caryophylliidae</taxon>
        <taxon>Desmophyllum</taxon>
    </lineage>
</organism>
<dbReference type="GO" id="GO:0016020">
    <property type="term" value="C:membrane"/>
    <property type="evidence" value="ECO:0007669"/>
    <property type="project" value="TreeGrafter"/>
</dbReference>
<evidence type="ECO:0000256" key="1">
    <source>
        <dbReference type="ARBA" id="ARBA00010617"/>
    </source>
</evidence>
<dbReference type="EMBL" id="MU825424">
    <property type="protein sequence ID" value="KAJ7389890.1"/>
    <property type="molecule type" value="Genomic_DNA"/>
</dbReference>
<dbReference type="SUPFAM" id="SSF48264">
    <property type="entry name" value="Cytochrome P450"/>
    <property type="match status" value="1"/>
</dbReference>
<dbReference type="InterPro" id="IPR036396">
    <property type="entry name" value="Cyt_P450_sf"/>
</dbReference>
<evidence type="ECO:0000313" key="3">
    <source>
        <dbReference type="Proteomes" id="UP001163046"/>
    </source>
</evidence>
<evidence type="ECO:0000313" key="2">
    <source>
        <dbReference type="EMBL" id="KAJ7389890.1"/>
    </source>
</evidence>
<gene>
    <name evidence="2" type="ORF">OS493_028860</name>
</gene>